<dbReference type="EMBL" id="CAXAMN010022673">
    <property type="protein sequence ID" value="CAK9071787.1"/>
    <property type="molecule type" value="Genomic_DNA"/>
</dbReference>
<evidence type="ECO:0000256" key="1">
    <source>
        <dbReference type="ARBA" id="ARBA00022737"/>
    </source>
</evidence>
<gene>
    <name evidence="5" type="ORF">CCMP2556_LOCUS35138</name>
    <name evidence="6" type="ORF">CCMP2556_LOCUS35286</name>
</gene>
<organism evidence="6 7">
    <name type="scientific">Durusdinium trenchii</name>
    <dbReference type="NCBI Taxonomy" id="1381693"/>
    <lineage>
        <taxon>Eukaryota</taxon>
        <taxon>Sar</taxon>
        <taxon>Alveolata</taxon>
        <taxon>Dinophyceae</taxon>
        <taxon>Suessiales</taxon>
        <taxon>Symbiodiniaceae</taxon>
        <taxon>Durusdinium</taxon>
    </lineage>
</organism>
<dbReference type="Gene3D" id="1.25.40.20">
    <property type="entry name" value="Ankyrin repeat-containing domain"/>
    <property type="match status" value="1"/>
</dbReference>
<feature type="region of interest" description="Disordered" evidence="4">
    <location>
        <begin position="1"/>
        <end position="65"/>
    </location>
</feature>
<evidence type="ECO:0000256" key="3">
    <source>
        <dbReference type="PROSITE-ProRule" id="PRU00023"/>
    </source>
</evidence>
<reference evidence="6 7" key="1">
    <citation type="submission" date="2024-02" db="EMBL/GenBank/DDBJ databases">
        <authorList>
            <person name="Chen Y."/>
            <person name="Shah S."/>
            <person name="Dougan E. K."/>
            <person name="Thang M."/>
            <person name="Chan C."/>
        </authorList>
    </citation>
    <scope>NUCLEOTIDE SEQUENCE [LARGE SCALE GENOMIC DNA]</scope>
</reference>
<dbReference type="PROSITE" id="PS50297">
    <property type="entry name" value="ANK_REP_REGION"/>
    <property type="match status" value="1"/>
</dbReference>
<evidence type="ECO:0000313" key="5">
    <source>
        <dbReference type="EMBL" id="CAK9071467.1"/>
    </source>
</evidence>
<dbReference type="InterPro" id="IPR002110">
    <property type="entry name" value="Ankyrin_rpt"/>
</dbReference>
<sequence length="232" mass="26378">MESDVPEPADAPSVEMIPMPFRSNVGSRVDLGRSEAPDPPSAAPKDVKIQVDGEARSARDSQALRMDSSHWIRPSDGATALHRAAERANSSVVTRLLAARAAVNAVDHEGATALHRAAAVSTDNGDNGDVVKVVKQLLMTHHDLNLNSCKARVTGDRKKNHLHQICRAKMKMIYHKHQQHHQHHRRRRLCYSPSLPRTYDLNLNRKERVTGDRIYHKHQQHLRHHRRRRRLR</sequence>
<comment type="caution">
    <text evidence="6">The sequence shown here is derived from an EMBL/GenBank/DDBJ whole genome shotgun (WGS) entry which is preliminary data.</text>
</comment>
<dbReference type="SUPFAM" id="SSF48403">
    <property type="entry name" value="Ankyrin repeat"/>
    <property type="match status" value="1"/>
</dbReference>
<protein>
    <submittedName>
        <fullName evidence="6">Uncharacterized protein</fullName>
    </submittedName>
</protein>
<feature type="region of interest" description="Disordered" evidence="4">
    <location>
        <begin position="210"/>
        <end position="232"/>
    </location>
</feature>
<keyword evidence="7" id="KW-1185">Reference proteome</keyword>
<dbReference type="PANTHER" id="PTHR24189:SF50">
    <property type="entry name" value="ANKYRIN REPEAT AND SOCS BOX PROTEIN 2"/>
    <property type="match status" value="1"/>
</dbReference>
<evidence type="ECO:0000313" key="7">
    <source>
        <dbReference type="Proteomes" id="UP001642484"/>
    </source>
</evidence>
<accession>A0ABP0P6W4</accession>
<feature type="repeat" description="ANK" evidence="3">
    <location>
        <begin position="76"/>
        <end position="108"/>
    </location>
</feature>
<dbReference type="PANTHER" id="PTHR24189">
    <property type="entry name" value="MYOTROPHIN"/>
    <property type="match status" value="1"/>
</dbReference>
<dbReference type="SMART" id="SM00248">
    <property type="entry name" value="ANK"/>
    <property type="match status" value="2"/>
</dbReference>
<proteinExistence type="predicted"/>
<keyword evidence="1" id="KW-0677">Repeat</keyword>
<dbReference type="InterPro" id="IPR050745">
    <property type="entry name" value="Multifunctional_regulatory"/>
</dbReference>
<dbReference type="Proteomes" id="UP001642484">
    <property type="component" value="Unassembled WGS sequence"/>
</dbReference>
<evidence type="ECO:0000256" key="4">
    <source>
        <dbReference type="SAM" id="MobiDB-lite"/>
    </source>
</evidence>
<feature type="compositionally biased region" description="Basic and acidic residues" evidence="4">
    <location>
        <begin position="45"/>
        <end position="59"/>
    </location>
</feature>
<dbReference type="PROSITE" id="PS50088">
    <property type="entry name" value="ANK_REPEAT"/>
    <property type="match status" value="1"/>
</dbReference>
<evidence type="ECO:0000313" key="6">
    <source>
        <dbReference type="EMBL" id="CAK9071787.1"/>
    </source>
</evidence>
<keyword evidence="2 3" id="KW-0040">ANK repeat</keyword>
<name>A0ABP0P6W4_9DINO</name>
<evidence type="ECO:0000256" key="2">
    <source>
        <dbReference type="ARBA" id="ARBA00023043"/>
    </source>
</evidence>
<dbReference type="Pfam" id="PF12796">
    <property type="entry name" value="Ank_2"/>
    <property type="match status" value="1"/>
</dbReference>
<feature type="compositionally biased region" description="Basic residues" evidence="4">
    <location>
        <begin position="215"/>
        <end position="232"/>
    </location>
</feature>
<dbReference type="EMBL" id="CAXAMN010022629">
    <property type="protein sequence ID" value="CAK9071467.1"/>
    <property type="molecule type" value="Genomic_DNA"/>
</dbReference>
<dbReference type="InterPro" id="IPR036770">
    <property type="entry name" value="Ankyrin_rpt-contain_sf"/>
</dbReference>